<accession>K5X149</accession>
<dbReference type="Proteomes" id="UP000008370">
    <property type="component" value="Unassembled WGS sequence"/>
</dbReference>
<dbReference type="InParanoid" id="K5X149"/>
<dbReference type="RefSeq" id="XP_007394329.1">
    <property type="nucleotide sequence ID" value="XM_007394267.1"/>
</dbReference>
<organism evidence="2 3">
    <name type="scientific">Phanerochaete carnosa (strain HHB-10118-sp)</name>
    <name type="common">White-rot fungus</name>
    <name type="synonym">Peniophora carnosa</name>
    <dbReference type="NCBI Taxonomy" id="650164"/>
    <lineage>
        <taxon>Eukaryota</taxon>
        <taxon>Fungi</taxon>
        <taxon>Dikarya</taxon>
        <taxon>Basidiomycota</taxon>
        <taxon>Agaricomycotina</taxon>
        <taxon>Agaricomycetes</taxon>
        <taxon>Polyporales</taxon>
        <taxon>Phanerochaetaceae</taxon>
        <taxon>Phanerochaete</taxon>
    </lineage>
</organism>
<dbReference type="Gene3D" id="2.60.120.700">
    <property type="entry name" value="Peptidase G1"/>
    <property type="match status" value="1"/>
</dbReference>
<proteinExistence type="predicted"/>
<dbReference type="EMBL" id="JH930471">
    <property type="protein sequence ID" value="EKM56482.1"/>
    <property type="molecule type" value="Genomic_DNA"/>
</dbReference>
<feature type="active site" description="Proton acceptor" evidence="1">
    <location>
        <position position="239"/>
    </location>
</feature>
<evidence type="ECO:0000313" key="2">
    <source>
        <dbReference type="EMBL" id="EKM56482.1"/>
    </source>
</evidence>
<dbReference type="SUPFAM" id="SSF49899">
    <property type="entry name" value="Concanavalin A-like lectins/glucanases"/>
    <property type="match status" value="1"/>
</dbReference>
<sequence length="331" mass="34928">MFMAVLAGRPPMCIGPPGSHVQSPYLFSIDLIASQLSRLHVAYAAMYINAPVASALLAATAISVPSSQERHAARIARRAGLVHESRFKVGNETTHEISENWAGVVLNSPAGTYKSVTASFTVLNISEPEGSTGFHGASAWVGIDGDTCQTGILQTGLDFDVKSDDNVSFAAWYEFSPADSIDFRGISFTSGDIVTLTVIAANSTSGMAIITNNSTGTTVNHSVTSTVPLCGQDADFIVEDFAVALNATSTNFTLVPFANFSTVRFTGASAGTTSGYAVDLSGGHIIDMVQVQNNTNVTLTSVTVSRSEINITRIQRDREDANFLGSKKDIA</sequence>
<dbReference type="InterPro" id="IPR000250">
    <property type="entry name" value="Peptidase_G1"/>
</dbReference>
<dbReference type="CDD" id="cd13426">
    <property type="entry name" value="Peptidase_G1"/>
    <property type="match status" value="1"/>
</dbReference>
<dbReference type="PANTHER" id="PTHR37536:SF1">
    <property type="entry name" value="ASPERGILLOPEPSIN, PUTAITVE (AFU_ORTHOLOGUE AFUA_7G01200)"/>
    <property type="match status" value="1"/>
</dbReference>
<dbReference type="InterPro" id="IPR038656">
    <property type="entry name" value="Peptidase_G1_sf"/>
</dbReference>
<dbReference type="PANTHER" id="PTHR37536">
    <property type="entry name" value="PUTATIVE (AFU_ORTHOLOGUE AFUA_3G02970)-RELATED"/>
    <property type="match status" value="1"/>
</dbReference>
<gene>
    <name evidence="2" type="ORF">PHACADRAFT_253639</name>
</gene>
<dbReference type="GO" id="GO:0006508">
    <property type="term" value="P:proteolysis"/>
    <property type="evidence" value="ECO:0007669"/>
    <property type="project" value="InterPro"/>
</dbReference>
<dbReference type="PRINTS" id="PR00977">
    <property type="entry name" value="SCYTLDPTASE"/>
</dbReference>
<dbReference type="InterPro" id="IPR013320">
    <property type="entry name" value="ConA-like_dom_sf"/>
</dbReference>
<dbReference type="Pfam" id="PF01828">
    <property type="entry name" value="Peptidase_A4"/>
    <property type="match status" value="1"/>
</dbReference>
<dbReference type="GeneID" id="18915827"/>
<evidence type="ECO:0000256" key="1">
    <source>
        <dbReference type="PIRSR" id="PIRSR600250-50"/>
    </source>
</evidence>
<dbReference type="KEGG" id="pco:PHACADRAFT_253639"/>
<dbReference type="OrthoDB" id="2862635at2759"/>
<dbReference type="HOGENOM" id="CLU_066466_0_1_1"/>
<keyword evidence="3" id="KW-1185">Reference proteome</keyword>
<reference evidence="2 3" key="1">
    <citation type="journal article" date="2012" name="BMC Genomics">
        <title>Comparative genomics of the white-rot fungi, Phanerochaete carnosa and P. chrysosporium, to elucidate the genetic basis of the distinct wood types they colonize.</title>
        <authorList>
            <person name="Suzuki H."/>
            <person name="MacDonald J."/>
            <person name="Syed K."/>
            <person name="Salamov A."/>
            <person name="Hori C."/>
            <person name="Aerts A."/>
            <person name="Henrissat B."/>
            <person name="Wiebenga A."/>
            <person name="vanKuyk P.A."/>
            <person name="Barry K."/>
            <person name="Lindquist E."/>
            <person name="LaButti K."/>
            <person name="Lapidus A."/>
            <person name="Lucas S."/>
            <person name="Coutinho P."/>
            <person name="Gong Y."/>
            <person name="Samejima M."/>
            <person name="Mahadevan R."/>
            <person name="Abou-Zaid M."/>
            <person name="de Vries R.P."/>
            <person name="Igarashi K."/>
            <person name="Yadav J.S."/>
            <person name="Grigoriev I.V."/>
            <person name="Master E.R."/>
        </authorList>
    </citation>
    <scope>NUCLEOTIDE SEQUENCE [LARGE SCALE GENOMIC DNA]</scope>
    <source>
        <strain evidence="2 3">HHB-10118-sp</strain>
    </source>
</reference>
<evidence type="ECO:0000313" key="3">
    <source>
        <dbReference type="Proteomes" id="UP000008370"/>
    </source>
</evidence>
<dbReference type="GO" id="GO:0070007">
    <property type="term" value="F:glutamic-type endopeptidase activity"/>
    <property type="evidence" value="ECO:0007669"/>
    <property type="project" value="InterPro"/>
</dbReference>
<protein>
    <submittedName>
        <fullName evidence="2">Uncharacterized protein</fullName>
    </submittedName>
</protein>
<dbReference type="AlphaFoldDB" id="K5X149"/>
<name>K5X149_PHACS</name>